<sequence>MTLNLSSRNFSLTINGVDRTSEFSSIDLAQPSTLERRDAPVTGTITLVFSPLRYNEFITIGSPAIAANWAVGALIVFQCANDSGTLVNNLLSGGALYILKEPSPPNIGFDVGTLSLEVGDILAYQSQSTPDRDVSGVTIGTSTDRDEIVVKILEDAGIISHSIPSLGYPFNTPVQKTGGSPIKLAGDLVGADRHVLYCNASGTVIAAPIDLDASPIATLTISQDESAFDPVDGSSIPTVTELTISGVCQVPDQGDYPILSITEKYINYEGALYSKQFRVLVNRETQEIVSENYGASFKEIHYFQIIVNPVSGLFELQEGSWFTIGVQEDFTYFDSSNRLSRKIHKEYLRLNSLIPETLEPLAITPFLESKRTVEDYEYNPVTGAISEIRIANYLGQIEIGSTSALLFPSTRTSTIYQQSGTFWNKATALEANFTGQSFAGNIRRDLNINGTLIQVIGCADEINPLFTENTTESQFKNDDSTRPPSTTYSEAIKTKNIEITSIVNAIPLAGVPSKEKLQPLTVDWLVSGEQAYEYGQLEIVLMNGRKQCRFMVTALTDELLALRPRARIDIIFNSILYRCLVDAITFSQDLTRRTIGFMCDVISTSPVATPSTVYQVIQPVNSLRGEVRIDAVVEASFVQILDFYSITIDAVVESQMAEDGQLEADITIDAVVIAILD</sequence>
<comment type="caution">
    <text evidence="1">The sequence shown here is derived from an EMBL/GenBank/DDBJ whole genome shotgun (WGS) entry which is preliminary data.</text>
</comment>
<dbReference type="Proteomes" id="UP000618445">
    <property type="component" value="Unassembled WGS sequence"/>
</dbReference>
<evidence type="ECO:0000313" key="1">
    <source>
        <dbReference type="EMBL" id="MBD2316687.1"/>
    </source>
</evidence>
<evidence type="ECO:0008006" key="3">
    <source>
        <dbReference type="Google" id="ProtNLM"/>
    </source>
</evidence>
<name>A0ABR8C8W4_9CYAN</name>
<reference evidence="1 2" key="1">
    <citation type="journal article" date="2020" name="ISME J.">
        <title>Comparative genomics reveals insights into cyanobacterial evolution and habitat adaptation.</title>
        <authorList>
            <person name="Chen M.Y."/>
            <person name="Teng W.K."/>
            <person name="Zhao L."/>
            <person name="Hu C.X."/>
            <person name="Zhou Y.K."/>
            <person name="Han B.P."/>
            <person name="Song L.R."/>
            <person name="Shu W.S."/>
        </authorList>
    </citation>
    <scope>NUCLEOTIDE SEQUENCE [LARGE SCALE GENOMIC DNA]</scope>
    <source>
        <strain evidence="1 2">FACHB-1050</strain>
    </source>
</reference>
<gene>
    <name evidence="1" type="ORF">H6G05_07485</name>
</gene>
<organism evidence="1 2">
    <name type="scientific">Phormidium tenue FACHB-1050</name>
    <dbReference type="NCBI Taxonomy" id="2692857"/>
    <lineage>
        <taxon>Bacteria</taxon>
        <taxon>Bacillati</taxon>
        <taxon>Cyanobacteriota</taxon>
        <taxon>Cyanophyceae</taxon>
        <taxon>Oscillatoriophycideae</taxon>
        <taxon>Oscillatoriales</taxon>
        <taxon>Oscillatoriaceae</taxon>
        <taxon>Phormidium</taxon>
    </lineage>
</organism>
<accession>A0ABR8C8W4</accession>
<evidence type="ECO:0000313" key="2">
    <source>
        <dbReference type="Proteomes" id="UP000618445"/>
    </source>
</evidence>
<keyword evidence="2" id="KW-1185">Reference proteome</keyword>
<proteinExistence type="predicted"/>
<dbReference type="EMBL" id="JACJQY010000008">
    <property type="protein sequence ID" value="MBD2316687.1"/>
    <property type="molecule type" value="Genomic_DNA"/>
</dbReference>
<dbReference type="RefSeq" id="WP_190577573.1">
    <property type="nucleotide sequence ID" value="NZ_CAWPQU010000078.1"/>
</dbReference>
<protein>
    <recommendedName>
        <fullName evidence="3">Baseplate protein J-like domain-containing protein</fullName>
    </recommendedName>
</protein>